<feature type="signal peptide" evidence="1">
    <location>
        <begin position="1"/>
        <end position="26"/>
    </location>
</feature>
<dbReference type="WBParaSite" id="jg12122">
    <property type="protein sequence ID" value="jg12122"/>
    <property type="gene ID" value="jg12122"/>
</dbReference>
<accession>A0A915CTP0</accession>
<keyword evidence="2" id="KW-1185">Reference proteome</keyword>
<reference evidence="3" key="1">
    <citation type="submission" date="2022-11" db="UniProtKB">
        <authorList>
            <consortium name="WormBaseParasite"/>
        </authorList>
    </citation>
    <scope>IDENTIFICATION</scope>
</reference>
<evidence type="ECO:0000256" key="1">
    <source>
        <dbReference type="SAM" id="SignalP"/>
    </source>
</evidence>
<name>A0A915CTP0_9BILA</name>
<evidence type="ECO:0000313" key="3">
    <source>
        <dbReference type="WBParaSite" id="jg12122"/>
    </source>
</evidence>
<evidence type="ECO:0000313" key="2">
    <source>
        <dbReference type="Proteomes" id="UP000887574"/>
    </source>
</evidence>
<organism evidence="2 3">
    <name type="scientific">Ditylenchus dipsaci</name>
    <dbReference type="NCBI Taxonomy" id="166011"/>
    <lineage>
        <taxon>Eukaryota</taxon>
        <taxon>Metazoa</taxon>
        <taxon>Ecdysozoa</taxon>
        <taxon>Nematoda</taxon>
        <taxon>Chromadorea</taxon>
        <taxon>Rhabditida</taxon>
        <taxon>Tylenchina</taxon>
        <taxon>Tylenchomorpha</taxon>
        <taxon>Sphaerularioidea</taxon>
        <taxon>Anguinidae</taxon>
        <taxon>Anguininae</taxon>
        <taxon>Ditylenchus</taxon>
    </lineage>
</organism>
<sequence length="444" mass="49662">MTSLRYAFFLCVAGFVSLGYIHTSGAHDHRRLLDNGLSSPVEREIKALDELLSGKTATRIQRTTQVRHNSQQLFDDSLEKFELSADPKVLRLSNMQKAIGSVSIRAFIAKNVLLGKQSRLYSGFKRFSPVASSSSAVFPFNCEGVKALSSSAVATGVQVVVMRNSSSDSSSSVDHSESVMDSKVKVPLWEYLSKHSPRNVYAETDHTFSDLLREGKMQLRFLIPRDIVESLSSAGDEFFKSLDEHGASLELYDWKLPEGMLTLVCPLEKVTDCFKKSFLKLVMTRKNRVYQLKGDEETMLYFLDHVIGVLKEKTRGQIEVPFNEKSHVGTLVEDFGGFEPDYSGSLEDGNVTVRFSIPRDVLATINTPDENYCLRNIRNLSAAMIKLKNPNGKKDLTTVKVTGLPVQVEQVCYMLKQGLEKTEDGKAYLRGEWKAPVKDDGNDD</sequence>
<dbReference type="Proteomes" id="UP000887574">
    <property type="component" value="Unplaced"/>
</dbReference>
<keyword evidence="1" id="KW-0732">Signal</keyword>
<feature type="chain" id="PRO_5037172873" evidence="1">
    <location>
        <begin position="27"/>
        <end position="444"/>
    </location>
</feature>
<proteinExistence type="predicted"/>
<protein>
    <submittedName>
        <fullName evidence="3">Uncharacterized protein</fullName>
    </submittedName>
</protein>
<dbReference type="AlphaFoldDB" id="A0A915CTP0"/>